<dbReference type="PATRIC" id="fig|926562.3.peg.1931"/>
<feature type="transmembrane region" description="Helical" evidence="2">
    <location>
        <begin position="12"/>
        <end position="30"/>
    </location>
</feature>
<evidence type="ECO:0008006" key="5">
    <source>
        <dbReference type="Google" id="ProtNLM"/>
    </source>
</evidence>
<feature type="transmembrane region" description="Helical" evidence="2">
    <location>
        <begin position="167"/>
        <end position="187"/>
    </location>
</feature>
<feature type="transmembrane region" description="Helical" evidence="2">
    <location>
        <begin position="262"/>
        <end position="285"/>
    </location>
</feature>
<feature type="transmembrane region" description="Helical" evidence="2">
    <location>
        <begin position="406"/>
        <end position="428"/>
    </location>
</feature>
<dbReference type="OrthoDB" id="140980at2"/>
<keyword evidence="2" id="KW-1133">Transmembrane helix</keyword>
<feature type="transmembrane region" description="Helical" evidence="2">
    <location>
        <begin position="381"/>
        <end position="399"/>
    </location>
</feature>
<protein>
    <recommendedName>
        <fullName evidence="5">Quinol:cytochrome c oxidoreductase quinone-binding subunit 2</fullName>
    </recommendedName>
</protein>
<dbReference type="Proteomes" id="UP000005631">
    <property type="component" value="Chromosome"/>
</dbReference>
<feature type="transmembrane region" description="Helical" evidence="2">
    <location>
        <begin position="440"/>
        <end position="462"/>
    </location>
</feature>
<keyword evidence="2" id="KW-0812">Transmembrane</keyword>
<sequence>MFEFTGKLKTISIILMVIGVISVGVSFFMGGGDHHEGGEHTEQAAHGERATEGHGEAAHGEHHEAPAHHADAGHHGEAMPDTDDYTYHKTASRAIPENNHFHASPTHHDAEHIHHQIENKPWANLLTNNFFFLSIALGALFFMAVQYAAQAGWTVVLLRVMEAMTSFLWIPMVIMLIIIGAGVMHMGGNHIWHWMAEGVMDPASDNYDSIIAGKEGYLNGPFFIIRTLIYFIGWVGGAMLIRKMSMKMENNPSEAGAIWKKTRNLSAGFLVFFAVTSSTSAWDWIMSIDTHWFSTLFGWYIFAGMFVTALTVLTLIVIYLKSKGYLPEVNKSHIQDMGKFMFAFSIFWTYLWFSQYMLIWYSNIPEEVTYYMARFGDYKGIFFTMVALNLLFPILILMSRDSKRNFGFLLTAGIFMIIGHWLDVYILIHPGSVGGQWSIGLVNFGTFLGFAGLFIYVVFSALTKAPLMPKNHPMYVESEHHHI</sequence>
<dbReference type="eggNOG" id="COG4531">
    <property type="taxonomic scope" value="Bacteria"/>
</dbReference>
<feature type="region of interest" description="Disordered" evidence="1">
    <location>
        <begin position="33"/>
        <end position="83"/>
    </location>
</feature>
<accession>G8R2B4</accession>
<reference evidence="3 4" key="1">
    <citation type="journal article" date="2012" name="Stand. Genomic Sci.">
        <title>Genome sequence of the orange-pigmented seawater bacterium Owenweeksia hongkongensis type strain (UST20020801(T)).</title>
        <authorList>
            <person name="Riedel T."/>
            <person name="Held B."/>
            <person name="Nolan M."/>
            <person name="Lucas S."/>
            <person name="Lapidus A."/>
            <person name="Tice H."/>
            <person name="Del Rio T.G."/>
            <person name="Cheng J.F."/>
            <person name="Han C."/>
            <person name="Tapia R."/>
            <person name="Goodwin L.A."/>
            <person name="Pitluck S."/>
            <person name="Liolios K."/>
            <person name="Mavromatis K."/>
            <person name="Pagani I."/>
            <person name="Ivanova N."/>
            <person name="Mikhailova N."/>
            <person name="Pati A."/>
            <person name="Chen A."/>
            <person name="Palaniappan K."/>
            <person name="Rohde M."/>
            <person name="Tindall B.J."/>
            <person name="Detter J.C."/>
            <person name="Goker M."/>
            <person name="Woyke T."/>
            <person name="Bristow J."/>
            <person name="Eisen J.A."/>
            <person name="Markowitz V."/>
            <person name="Hugenholtz P."/>
            <person name="Klenk H.P."/>
            <person name="Kyrpides N.C."/>
        </authorList>
    </citation>
    <scope>NUCLEOTIDE SEQUENCE</scope>
    <source>
        <strain evidence="4">DSM 17368 / JCM 12287 / NRRL B-23963</strain>
    </source>
</reference>
<keyword evidence="4" id="KW-1185">Reference proteome</keyword>
<name>G8R2B4_OWEHD</name>
<feature type="transmembrane region" description="Helical" evidence="2">
    <location>
        <begin position="223"/>
        <end position="241"/>
    </location>
</feature>
<dbReference type="AlphaFoldDB" id="G8R2B4"/>
<proteinExistence type="predicted"/>
<evidence type="ECO:0000256" key="2">
    <source>
        <dbReference type="SAM" id="Phobius"/>
    </source>
</evidence>
<organism evidence="3 4">
    <name type="scientific">Owenweeksia hongkongensis (strain DSM 17368 / CIP 108786 / JCM 12287 / NRRL B-23963 / UST20020801)</name>
    <dbReference type="NCBI Taxonomy" id="926562"/>
    <lineage>
        <taxon>Bacteria</taxon>
        <taxon>Pseudomonadati</taxon>
        <taxon>Bacteroidota</taxon>
        <taxon>Flavobacteriia</taxon>
        <taxon>Flavobacteriales</taxon>
        <taxon>Owenweeksiaceae</taxon>
        <taxon>Owenweeksia</taxon>
    </lineage>
</organism>
<feature type="compositionally biased region" description="Basic and acidic residues" evidence="1">
    <location>
        <begin position="33"/>
        <end position="78"/>
    </location>
</feature>
<dbReference type="HOGENOM" id="CLU_042661_1_0_10"/>
<gene>
    <name evidence="3" type="ordered locus">Oweho_1925</name>
</gene>
<feature type="transmembrane region" description="Helical" evidence="2">
    <location>
        <begin position="130"/>
        <end position="155"/>
    </location>
</feature>
<dbReference type="KEGG" id="oho:Oweho_1925"/>
<feature type="transmembrane region" description="Helical" evidence="2">
    <location>
        <begin position="297"/>
        <end position="320"/>
    </location>
</feature>
<evidence type="ECO:0000256" key="1">
    <source>
        <dbReference type="SAM" id="MobiDB-lite"/>
    </source>
</evidence>
<dbReference type="RefSeq" id="WP_014202260.1">
    <property type="nucleotide sequence ID" value="NC_016599.1"/>
</dbReference>
<dbReference type="EMBL" id="CP003156">
    <property type="protein sequence ID" value="AEV32904.1"/>
    <property type="molecule type" value="Genomic_DNA"/>
</dbReference>
<feature type="transmembrane region" description="Helical" evidence="2">
    <location>
        <begin position="340"/>
        <end position="361"/>
    </location>
</feature>
<dbReference type="STRING" id="926562.Oweho_1925"/>
<dbReference type="PANTHER" id="PTHR43044">
    <property type="match status" value="1"/>
</dbReference>
<evidence type="ECO:0000313" key="4">
    <source>
        <dbReference type="Proteomes" id="UP000005631"/>
    </source>
</evidence>
<keyword evidence="2" id="KW-0472">Membrane</keyword>
<evidence type="ECO:0000313" key="3">
    <source>
        <dbReference type="EMBL" id="AEV32904.1"/>
    </source>
</evidence>
<dbReference type="PANTHER" id="PTHR43044:SF1">
    <property type="entry name" value="QUINOL:CYTOCHROME C OXIDOREDUCTASE QUINONE-BINDING SUBUNIT 2"/>
    <property type="match status" value="1"/>
</dbReference>